<dbReference type="Pfam" id="PF22747">
    <property type="entry name" value="Zn_ribbon_DUF2089"/>
    <property type="match status" value="1"/>
</dbReference>
<dbReference type="InterPro" id="IPR018658">
    <property type="entry name" value="DUF2089"/>
</dbReference>
<dbReference type="InterPro" id="IPR053957">
    <property type="entry name" value="DUF2089_Zn_ribbon"/>
</dbReference>
<gene>
    <name evidence="3" type="ORF">SAMN04487992_10914</name>
</gene>
<evidence type="ECO:0000259" key="2">
    <source>
        <dbReference type="Pfam" id="PF22747"/>
    </source>
</evidence>
<feature type="domain" description="DUF2089" evidence="1">
    <location>
        <begin position="41"/>
        <end position="86"/>
    </location>
</feature>
<reference evidence="4" key="1">
    <citation type="submission" date="2016-10" db="EMBL/GenBank/DDBJ databases">
        <authorList>
            <person name="Varghese N."/>
            <person name="Submissions S."/>
        </authorList>
    </citation>
    <scope>NUCLEOTIDE SEQUENCE [LARGE SCALE GENOMIC DNA]</scope>
    <source>
        <strain evidence="4">DSM 24729</strain>
    </source>
</reference>
<feature type="domain" description="DUF2089" evidence="2">
    <location>
        <begin position="8"/>
        <end position="37"/>
    </location>
</feature>
<protein>
    <submittedName>
        <fullName evidence="3">Uncharacterized protein</fullName>
    </submittedName>
</protein>
<accession>A0A1G7JC63</accession>
<organism evidence="3 4">
    <name type="scientific">Cellulophaga baltica</name>
    <dbReference type="NCBI Taxonomy" id="76594"/>
    <lineage>
        <taxon>Bacteria</taxon>
        <taxon>Pseudomonadati</taxon>
        <taxon>Bacteroidota</taxon>
        <taxon>Flavobacteriia</taxon>
        <taxon>Flavobacteriales</taxon>
        <taxon>Flavobacteriaceae</taxon>
        <taxon>Cellulophaga</taxon>
    </lineage>
</organism>
<dbReference type="AlphaFoldDB" id="A0A1G7JC63"/>
<dbReference type="Proteomes" id="UP000182114">
    <property type="component" value="Unassembled WGS sequence"/>
</dbReference>
<evidence type="ECO:0000313" key="4">
    <source>
        <dbReference type="Proteomes" id="UP000182114"/>
    </source>
</evidence>
<dbReference type="EMBL" id="FNBD01000009">
    <property type="protein sequence ID" value="SDF22532.1"/>
    <property type="molecule type" value="Genomic_DNA"/>
</dbReference>
<sequence length="90" mass="9949">MKKLPVFCPSCESNLLVSELSCSSCDTVISGKFDLPQILQLSAEDQEFVLQFVLNSGSLKKMAIQMNISYPTMRNKLDDIITSLQANSNS</sequence>
<name>A0A1G7JC63_9FLAO</name>
<dbReference type="Pfam" id="PF09862">
    <property type="entry name" value="DUF2089"/>
    <property type="match status" value="1"/>
</dbReference>
<proteinExistence type="predicted"/>
<evidence type="ECO:0000259" key="1">
    <source>
        <dbReference type="Pfam" id="PF09862"/>
    </source>
</evidence>
<dbReference type="eggNOG" id="COG3877">
    <property type="taxonomic scope" value="Bacteria"/>
</dbReference>
<evidence type="ECO:0000313" key="3">
    <source>
        <dbReference type="EMBL" id="SDF22532.1"/>
    </source>
</evidence>
<keyword evidence="4" id="KW-1185">Reference proteome</keyword>
<dbReference type="RefSeq" id="WP_024481532.1">
    <property type="nucleotide sequence ID" value="NZ_CANLPS010000009.1"/>
</dbReference>